<feature type="compositionally biased region" description="Polar residues" evidence="1">
    <location>
        <begin position="231"/>
        <end position="256"/>
    </location>
</feature>
<dbReference type="InterPro" id="IPR036875">
    <property type="entry name" value="Znf_CCHC_sf"/>
</dbReference>
<dbReference type="GO" id="GO:0003676">
    <property type="term" value="F:nucleic acid binding"/>
    <property type="evidence" value="ECO:0007669"/>
    <property type="project" value="InterPro"/>
</dbReference>
<dbReference type="PANTHER" id="PTHR47481:SF35">
    <property type="entry name" value="ZINC FINGER, CCHC-TYPE-RELATED"/>
    <property type="match status" value="1"/>
</dbReference>
<dbReference type="EMBL" id="CAMAPF010001037">
    <property type="protein sequence ID" value="CAH9142138.1"/>
    <property type="molecule type" value="Genomic_DNA"/>
</dbReference>
<keyword evidence="3" id="KW-1185">Reference proteome</keyword>
<dbReference type="SUPFAM" id="SSF57756">
    <property type="entry name" value="Retrovirus zinc finger-like domains"/>
    <property type="match status" value="1"/>
</dbReference>
<dbReference type="Proteomes" id="UP001152523">
    <property type="component" value="Unassembled WGS sequence"/>
</dbReference>
<sequence length="348" mass="37896">MADSDATLPFTTLVHMITIKLTSSNYLLWRNQVATLLESQGLFGYIDGSIPSPTVSVSPTPDEVKRLATWNTQDKRLVSLLLSSLMEESMAETLGCTTSAKIWKALASAFNLSSKSREIQLRDELQQLRRGSRSVTDYGKLFHIYCDKLAAIGSPVSSVDKIHWFCRGLGPSFTSFSLTQLKLDPLPALRDVISEAESHALFQKSLEEPAGASTVAFAAHSSPAPFRGQRPSRQPKQNSSHPHTSSSGPRFPSNSRCPRRPYVPRCQICKIDGHFANDCPERFVRTSSTPSANLAEAFNAVSLSSADSSDWYVDSGASSHMTADKSALDHTAPYTAQVHKGDRGSGSA</sequence>
<feature type="region of interest" description="Disordered" evidence="1">
    <location>
        <begin position="322"/>
        <end position="348"/>
    </location>
</feature>
<reference evidence="2" key="1">
    <citation type="submission" date="2022-07" db="EMBL/GenBank/DDBJ databases">
        <authorList>
            <person name="Macas J."/>
            <person name="Novak P."/>
            <person name="Neumann P."/>
        </authorList>
    </citation>
    <scope>NUCLEOTIDE SEQUENCE</scope>
</reference>
<dbReference type="Pfam" id="PF14223">
    <property type="entry name" value="Retrotran_gag_2"/>
    <property type="match status" value="1"/>
</dbReference>
<protein>
    <submittedName>
        <fullName evidence="2">Uncharacterized protein</fullName>
    </submittedName>
</protein>
<evidence type="ECO:0000313" key="3">
    <source>
        <dbReference type="Proteomes" id="UP001152523"/>
    </source>
</evidence>
<gene>
    <name evidence="2" type="ORF">CEPIT_LOCUS39673</name>
</gene>
<name>A0AAV0G443_9ASTE</name>
<evidence type="ECO:0000256" key="1">
    <source>
        <dbReference type="SAM" id="MobiDB-lite"/>
    </source>
</evidence>
<dbReference type="AlphaFoldDB" id="A0AAV0G443"/>
<proteinExistence type="predicted"/>
<accession>A0AAV0G443</accession>
<comment type="caution">
    <text evidence="2">The sequence shown here is derived from an EMBL/GenBank/DDBJ whole genome shotgun (WGS) entry which is preliminary data.</text>
</comment>
<dbReference type="PANTHER" id="PTHR47481">
    <property type="match status" value="1"/>
</dbReference>
<dbReference type="GO" id="GO:0008270">
    <property type="term" value="F:zinc ion binding"/>
    <property type="evidence" value="ECO:0007669"/>
    <property type="project" value="InterPro"/>
</dbReference>
<evidence type="ECO:0000313" key="2">
    <source>
        <dbReference type="EMBL" id="CAH9142138.1"/>
    </source>
</evidence>
<feature type="compositionally biased region" description="Basic and acidic residues" evidence="1">
    <location>
        <begin position="339"/>
        <end position="348"/>
    </location>
</feature>
<feature type="region of interest" description="Disordered" evidence="1">
    <location>
        <begin position="220"/>
        <end position="256"/>
    </location>
</feature>
<organism evidence="2 3">
    <name type="scientific">Cuscuta epithymum</name>
    <dbReference type="NCBI Taxonomy" id="186058"/>
    <lineage>
        <taxon>Eukaryota</taxon>
        <taxon>Viridiplantae</taxon>
        <taxon>Streptophyta</taxon>
        <taxon>Embryophyta</taxon>
        <taxon>Tracheophyta</taxon>
        <taxon>Spermatophyta</taxon>
        <taxon>Magnoliopsida</taxon>
        <taxon>eudicotyledons</taxon>
        <taxon>Gunneridae</taxon>
        <taxon>Pentapetalae</taxon>
        <taxon>asterids</taxon>
        <taxon>lamiids</taxon>
        <taxon>Solanales</taxon>
        <taxon>Convolvulaceae</taxon>
        <taxon>Cuscuteae</taxon>
        <taxon>Cuscuta</taxon>
        <taxon>Cuscuta subgen. Cuscuta</taxon>
    </lineage>
</organism>